<feature type="compositionally biased region" description="Polar residues" evidence="1">
    <location>
        <begin position="911"/>
        <end position="938"/>
    </location>
</feature>
<feature type="compositionally biased region" description="Basic and acidic residues" evidence="1">
    <location>
        <begin position="623"/>
        <end position="635"/>
    </location>
</feature>
<reference evidence="3 4" key="1">
    <citation type="journal article" date="2024" name="Commun. Biol.">
        <title>Comparative genomic analysis of thermophilic fungi reveals convergent evolutionary adaptations and gene losses.</title>
        <authorList>
            <person name="Steindorff A.S."/>
            <person name="Aguilar-Pontes M.V."/>
            <person name="Robinson A.J."/>
            <person name="Andreopoulos B."/>
            <person name="LaButti K."/>
            <person name="Kuo A."/>
            <person name="Mondo S."/>
            <person name="Riley R."/>
            <person name="Otillar R."/>
            <person name="Haridas S."/>
            <person name="Lipzen A."/>
            <person name="Grimwood J."/>
            <person name="Schmutz J."/>
            <person name="Clum A."/>
            <person name="Reid I.D."/>
            <person name="Moisan M.C."/>
            <person name="Butler G."/>
            <person name="Nguyen T.T.M."/>
            <person name="Dewar K."/>
            <person name="Conant G."/>
            <person name="Drula E."/>
            <person name="Henrissat B."/>
            <person name="Hansel C."/>
            <person name="Singer S."/>
            <person name="Hutchinson M.I."/>
            <person name="de Vries R.P."/>
            <person name="Natvig D.O."/>
            <person name="Powell A.J."/>
            <person name="Tsang A."/>
            <person name="Grigoriev I.V."/>
        </authorList>
    </citation>
    <scope>NUCLEOTIDE SEQUENCE [LARGE SCALE GENOMIC DNA]</scope>
    <source>
        <strain evidence="3 4">CBS 494.80</strain>
    </source>
</reference>
<feature type="compositionally biased region" description="Polar residues" evidence="1">
    <location>
        <begin position="640"/>
        <end position="655"/>
    </location>
</feature>
<gene>
    <name evidence="3" type="ORF">VTL71DRAFT_6006</name>
</gene>
<protein>
    <submittedName>
        <fullName evidence="3">Uncharacterized protein</fullName>
    </submittedName>
</protein>
<accession>A0ABR4BZ43</accession>
<feature type="region of interest" description="Disordered" evidence="1">
    <location>
        <begin position="480"/>
        <end position="698"/>
    </location>
</feature>
<evidence type="ECO:0000313" key="3">
    <source>
        <dbReference type="EMBL" id="KAL2062934.1"/>
    </source>
</evidence>
<dbReference type="EMBL" id="JAZHXI010000016">
    <property type="protein sequence ID" value="KAL2062934.1"/>
    <property type="molecule type" value="Genomic_DNA"/>
</dbReference>
<proteinExistence type="predicted"/>
<keyword evidence="2" id="KW-1133">Transmembrane helix</keyword>
<comment type="caution">
    <text evidence="3">The sequence shown here is derived from an EMBL/GenBank/DDBJ whole genome shotgun (WGS) entry which is preliminary data.</text>
</comment>
<feature type="transmembrane region" description="Helical" evidence="2">
    <location>
        <begin position="359"/>
        <end position="380"/>
    </location>
</feature>
<feature type="region of interest" description="Disordered" evidence="1">
    <location>
        <begin position="793"/>
        <end position="949"/>
    </location>
</feature>
<feature type="region of interest" description="Disordered" evidence="1">
    <location>
        <begin position="92"/>
        <end position="207"/>
    </location>
</feature>
<feature type="compositionally biased region" description="Low complexity" evidence="1">
    <location>
        <begin position="110"/>
        <end position="120"/>
    </location>
</feature>
<feature type="compositionally biased region" description="Basic and acidic residues" evidence="1">
    <location>
        <begin position="939"/>
        <end position="949"/>
    </location>
</feature>
<feature type="compositionally biased region" description="Low complexity" evidence="1">
    <location>
        <begin position="839"/>
        <end position="869"/>
    </location>
</feature>
<feature type="compositionally biased region" description="Basic and acidic residues" evidence="1">
    <location>
        <begin position="812"/>
        <end position="823"/>
    </location>
</feature>
<feature type="transmembrane region" description="Helical" evidence="2">
    <location>
        <begin position="321"/>
        <end position="343"/>
    </location>
</feature>
<evidence type="ECO:0000256" key="1">
    <source>
        <dbReference type="SAM" id="MobiDB-lite"/>
    </source>
</evidence>
<sequence>MASTNPQLPDTKPDNPPTPLPSLSVTQADEIMAPATPQPSAEAPANPFTDPQEDMSLYSITSALQIPAFPAALQYTDIGDALQATDPETGTAVQDFEPTMTGDTLTVGPKSSSSKSTTSTAPSHRTGTTLISSTHGHAMTTPKGTATMNKNPFADPIPHVQVQDEDSPSTPLPRTTPLHTQNHTPGISPQYLHPHSFSPQSSFAPTPPPKLPFRTSNRWTTLSSIGSRIKLPPGLQSHASASASRSNTSLVREALARDSARRQDLLLASERAKLTSYSQADLQEPHLRPSPSALRVAAELMRARDANVNYGAQAVLKSPGFWVAILGAQAGLISMSAAIAVIIEADRRGETAYVGAGRVFWLVVSVIIFLVSAGVVWGFWLRKSGVTGFRGGEDVMLRGLGRDGNGWFDNPVARDVELGGMPIDTSTAPQRGGMASPRESLRNTPRGDVPSAASLSSIRTRDPEWQAMYATPREIWQQVSQESLGDTPVRSGAYGIHKGSDGKRRYDGQRAHPPRKSSISNPGNLATPDKPWEQELQPTQKPAPTLTRSDKSWPLRTSPLAAPFVNTEAEHSPYQSPSPASEHGLLQDQTPLCTQLSPNNPYNTPSPFSTSDPIPIPIPTNTDDNHHHTRAESRVEVLSPLSSLTQSVHSASQASLPHHHRPQYIQAHRVASEERVRSLRESLDSRSRGESFTSSSTQYRDIERVGSNEPLVGARGESLREFLAGSAARHEAGVATKDGAEAGVEDKKERVGRRRSRSVNLDSMEVFPEMGLADGYGGKTHQQRARDVLAGVKGRLHQRQSQPRGRSLGSVVREKMAKLKEAGVDQDSEPTPPMPQMPSPVRNNTNPNANTLPDPDTNPDTNPDLNLTTGPEIFALGNDSPTTSPAPTPTPMKSTPSRIPRKPTPHPALYTSPTKSLLQTPKNNETANPDSVLLSSPLSRKDGYTRLDD</sequence>
<feature type="region of interest" description="Disordered" evidence="1">
    <location>
        <begin position="1"/>
        <end position="54"/>
    </location>
</feature>
<feature type="region of interest" description="Disordered" evidence="1">
    <location>
        <begin position="420"/>
        <end position="457"/>
    </location>
</feature>
<feature type="compositionally biased region" description="Basic and acidic residues" evidence="1">
    <location>
        <begin position="730"/>
        <end position="749"/>
    </location>
</feature>
<keyword evidence="2" id="KW-0812">Transmembrane</keyword>
<organism evidence="3 4">
    <name type="scientific">Oculimacula yallundae</name>
    <dbReference type="NCBI Taxonomy" id="86028"/>
    <lineage>
        <taxon>Eukaryota</taxon>
        <taxon>Fungi</taxon>
        <taxon>Dikarya</taxon>
        <taxon>Ascomycota</taxon>
        <taxon>Pezizomycotina</taxon>
        <taxon>Leotiomycetes</taxon>
        <taxon>Helotiales</taxon>
        <taxon>Ploettnerulaceae</taxon>
        <taxon>Oculimacula</taxon>
    </lineage>
</organism>
<feature type="region of interest" description="Disordered" evidence="1">
    <location>
        <begin position="730"/>
        <end position="757"/>
    </location>
</feature>
<keyword evidence="2" id="KW-0472">Membrane</keyword>
<feature type="compositionally biased region" description="Polar residues" evidence="1">
    <location>
        <begin position="121"/>
        <end position="135"/>
    </location>
</feature>
<feature type="compositionally biased region" description="Low complexity" evidence="1">
    <location>
        <begin position="168"/>
        <end position="180"/>
    </location>
</feature>
<keyword evidence="4" id="KW-1185">Reference proteome</keyword>
<evidence type="ECO:0000313" key="4">
    <source>
        <dbReference type="Proteomes" id="UP001595075"/>
    </source>
</evidence>
<dbReference type="Proteomes" id="UP001595075">
    <property type="component" value="Unassembled WGS sequence"/>
</dbReference>
<feature type="compositionally biased region" description="Basic and acidic residues" evidence="1">
    <location>
        <begin position="498"/>
        <end position="510"/>
    </location>
</feature>
<evidence type="ECO:0000256" key="2">
    <source>
        <dbReference type="SAM" id="Phobius"/>
    </source>
</evidence>
<name>A0ABR4BZ43_9HELO</name>
<feature type="compositionally biased region" description="Polar residues" evidence="1">
    <location>
        <begin position="587"/>
        <end position="603"/>
    </location>
</feature>
<feature type="compositionally biased region" description="Basic and acidic residues" evidence="1">
    <location>
        <begin position="670"/>
        <end position="689"/>
    </location>
</feature>